<feature type="transmembrane region" description="Helical" evidence="2">
    <location>
        <begin position="90"/>
        <end position="110"/>
    </location>
</feature>
<accession>A0AAJ8KV51</accession>
<dbReference type="AlphaFoldDB" id="A0AAJ8KV51"/>
<feature type="transmembrane region" description="Helical" evidence="2">
    <location>
        <begin position="131"/>
        <end position="152"/>
    </location>
</feature>
<keyword evidence="4" id="KW-1185">Reference proteome</keyword>
<organism evidence="3 4">
    <name type="scientific">Kwoniella dejecticola CBS 10117</name>
    <dbReference type="NCBI Taxonomy" id="1296121"/>
    <lineage>
        <taxon>Eukaryota</taxon>
        <taxon>Fungi</taxon>
        <taxon>Dikarya</taxon>
        <taxon>Basidiomycota</taxon>
        <taxon>Agaricomycotina</taxon>
        <taxon>Tremellomycetes</taxon>
        <taxon>Tremellales</taxon>
        <taxon>Cryptococcaceae</taxon>
        <taxon>Kwoniella</taxon>
    </lineage>
</organism>
<dbReference type="KEGG" id="kdj:28970178"/>
<reference evidence="3" key="1">
    <citation type="submission" date="2013-07" db="EMBL/GenBank/DDBJ databases">
        <authorList>
            <consortium name="The Broad Institute Genome Sequencing Platform"/>
            <person name="Cuomo C."/>
            <person name="Litvintseva A."/>
            <person name="Chen Y."/>
            <person name="Heitman J."/>
            <person name="Sun S."/>
            <person name="Springer D."/>
            <person name="Dromer F."/>
            <person name="Young S.K."/>
            <person name="Zeng Q."/>
            <person name="Gargeya S."/>
            <person name="Fitzgerald M."/>
            <person name="Abouelleil A."/>
            <person name="Alvarado L."/>
            <person name="Berlin A.M."/>
            <person name="Chapman S.B."/>
            <person name="Dewar J."/>
            <person name="Goldberg J."/>
            <person name="Griggs A."/>
            <person name="Gujja S."/>
            <person name="Hansen M."/>
            <person name="Howarth C."/>
            <person name="Imamovic A."/>
            <person name="Larimer J."/>
            <person name="McCowan C."/>
            <person name="Murphy C."/>
            <person name="Pearson M."/>
            <person name="Priest M."/>
            <person name="Roberts A."/>
            <person name="Saif S."/>
            <person name="Shea T."/>
            <person name="Sykes S."/>
            <person name="Wortman J."/>
            <person name="Nusbaum C."/>
            <person name="Birren B."/>
        </authorList>
    </citation>
    <scope>NUCLEOTIDE SEQUENCE</scope>
    <source>
        <strain evidence="3">CBS 10117</strain>
    </source>
</reference>
<feature type="region of interest" description="Disordered" evidence="1">
    <location>
        <begin position="1"/>
        <end position="42"/>
    </location>
</feature>
<feature type="transmembrane region" description="Helical" evidence="2">
    <location>
        <begin position="62"/>
        <end position="84"/>
    </location>
</feature>
<feature type="region of interest" description="Disordered" evidence="1">
    <location>
        <begin position="186"/>
        <end position="222"/>
    </location>
</feature>
<keyword evidence="2" id="KW-0812">Transmembrane</keyword>
<feature type="compositionally biased region" description="Basic and acidic residues" evidence="1">
    <location>
        <begin position="191"/>
        <end position="222"/>
    </location>
</feature>
<keyword evidence="2" id="KW-1133">Transmembrane helix</keyword>
<evidence type="ECO:0000313" key="4">
    <source>
        <dbReference type="Proteomes" id="UP000078595"/>
    </source>
</evidence>
<proteinExistence type="predicted"/>
<evidence type="ECO:0000313" key="3">
    <source>
        <dbReference type="EMBL" id="WWC64468.1"/>
    </source>
</evidence>
<dbReference type="GeneID" id="28970178"/>
<feature type="compositionally biased region" description="Low complexity" evidence="1">
    <location>
        <begin position="1"/>
        <end position="26"/>
    </location>
</feature>
<dbReference type="Proteomes" id="UP000078595">
    <property type="component" value="Chromosome 9"/>
</dbReference>
<keyword evidence="2" id="KW-0472">Membrane</keyword>
<dbReference type="RefSeq" id="XP_065825573.1">
    <property type="nucleotide sequence ID" value="XM_065969501.1"/>
</dbReference>
<evidence type="ECO:0000256" key="1">
    <source>
        <dbReference type="SAM" id="MobiDB-lite"/>
    </source>
</evidence>
<sequence>MPSDPKSSSSRPRQSGSSSKKPSSASDGKHSSGSLDKRSSEHKADDRIHSYLNSHSGFLKPLILSFSSLTSLSPTIISLIPFSIFLVLHLYLPLFILPHLSALITLLIPIQNTISAITSEKARRKSDAAQLLLYWIVYCLLGWLRGGVQIWYPHLKGYFELARSAGLIVVGGPWFGRAGLRPDQVNNLRSSRRESERKSGRSEEKRDEKSKKDKEKDKSTRK</sequence>
<name>A0AAJ8KV51_9TREE</name>
<dbReference type="EMBL" id="CP144538">
    <property type="protein sequence ID" value="WWC64468.1"/>
    <property type="molecule type" value="Genomic_DNA"/>
</dbReference>
<reference evidence="3" key="2">
    <citation type="submission" date="2024-02" db="EMBL/GenBank/DDBJ databases">
        <title>Comparative genomics of Cryptococcus and Kwoniella reveals pathogenesis evolution and contrasting modes of karyotype evolution via chromosome fusion or intercentromeric recombination.</title>
        <authorList>
            <person name="Coelho M.A."/>
            <person name="David-Palma M."/>
            <person name="Shea T."/>
            <person name="Bowers K."/>
            <person name="McGinley-Smith S."/>
            <person name="Mohammad A.W."/>
            <person name="Gnirke A."/>
            <person name="Yurkov A.M."/>
            <person name="Nowrousian M."/>
            <person name="Sun S."/>
            <person name="Cuomo C.A."/>
            <person name="Heitman J."/>
        </authorList>
    </citation>
    <scope>NUCLEOTIDE SEQUENCE</scope>
    <source>
        <strain evidence="3">CBS 10117</strain>
    </source>
</reference>
<gene>
    <name evidence="3" type="ORF">I303_107078</name>
</gene>
<evidence type="ECO:0000256" key="2">
    <source>
        <dbReference type="SAM" id="Phobius"/>
    </source>
</evidence>
<feature type="compositionally biased region" description="Basic and acidic residues" evidence="1">
    <location>
        <begin position="27"/>
        <end position="42"/>
    </location>
</feature>
<protein>
    <submittedName>
        <fullName evidence="3">Uncharacterized protein</fullName>
    </submittedName>
</protein>